<sequence>MVSADGTSVSQFTEPGSLGMDSAVGVKVDERANELFVCSGPVLGVSHYAESAKDAGVLVYDLTTGAPLRRYDFPGGGFCNDIAFGPDGALYATDSFNPRILTLTPGASELTTFIENDELGGEGWVLNGLAVHFDTLYTVKETDGRMFAIDIQDNGKAGELTEVSLPRALNKPDGVLMTEDGMAYVVESGTQDVLRFDPKAADATWAQLGIEGLKVPATAAFMPDGALVIANTQNDHLMDEPGTTDPFVLTIAKLR</sequence>
<evidence type="ECO:0000313" key="1">
    <source>
        <dbReference type="EMBL" id="KAJ57136.1"/>
    </source>
</evidence>
<dbReference type="PANTHER" id="PTHR40274:SF3">
    <property type="entry name" value="VIRGINIAMYCIN B LYASE"/>
    <property type="match status" value="1"/>
</dbReference>
<name>A0A037ZL09_9RHOB</name>
<protein>
    <submittedName>
        <fullName evidence="1">Uncharacterized protein</fullName>
    </submittedName>
</protein>
<dbReference type="InterPro" id="IPR051344">
    <property type="entry name" value="Vgb"/>
</dbReference>
<dbReference type="SUPFAM" id="SSF63829">
    <property type="entry name" value="Calcium-dependent phosphotriesterase"/>
    <property type="match status" value="1"/>
</dbReference>
<dbReference type="InterPro" id="IPR011042">
    <property type="entry name" value="6-blade_b-propeller_TolB-like"/>
</dbReference>
<reference evidence="1 2" key="1">
    <citation type="submission" date="2014-03" db="EMBL/GenBank/DDBJ databases">
        <title>Draft Genome Sequence of Actibacterium mucosum KCTC 23349, a Marine Alphaproteobacterium with Complex Ionic Requirements Isolated from Mediterranean Seawater at Malvarrosa Beach, Valencia, Spain.</title>
        <authorList>
            <person name="Arahal D.R."/>
            <person name="Shao Z."/>
            <person name="Lai Q."/>
            <person name="Pujalte M.J."/>
        </authorList>
    </citation>
    <scope>NUCLEOTIDE SEQUENCE [LARGE SCALE GENOMIC DNA]</scope>
    <source>
        <strain evidence="1 2">KCTC 23349</strain>
    </source>
</reference>
<proteinExistence type="predicted"/>
<accession>A0A037ZL09</accession>
<gene>
    <name evidence="1" type="ORF">ACMU_01190</name>
</gene>
<dbReference type="STRING" id="1454373.ACMU_01190"/>
<evidence type="ECO:0000313" key="2">
    <source>
        <dbReference type="Proteomes" id="UP000026249"/>
    </source>
</evidence>
<keyword evidence="2" id="KW-1185">Reference proteome</keyword>
<dbReference type="Gene3D" id="2.120.10.30">
    <property type="entry name" value="TolB, C-terminal domain"/>
    <property type="match status" value="1"/>
</dbReference>
<dbReference type="EMBL" id="JFKE01000001">
    <property type="protein sequence ID" value="KAJ57136.1"/>
    <property type="molecule type" value="Genomic_DNA"/>
</dbReference>
<comment type="caution">
    <text evidence="1">The sequence shown here is derived from an EMBL/GenBank/DDBJ whole genome shotgun (WGS) entry which is preliminary data.</text>
</comment>
<dbReference type="PANTHER" id="PTHR40274">
    <property type="entry name" value="VIRGINIAMYCIN B LYASE"/>
    <property type="match status" value="1"/>
</dbReference>
<organism evidence="1 2">
    <name type="scientific">Actibacterium mucosum KCTC 23349</name>
    <dbReference type="NCBI Taxonomy" id="1454373"/>
    <lineage>
        <taxon>Bacteria</taxon>
        <taxon>Pseudomonadati</taxon>
        <taxon>Pseudomonadota</taxon>
        <taxon>Alphaproteobacteria</taxon>
        <taxon>Rhodobacterales</taxon>
        <taxon>Roseobacteraceae</taxon>
        <taxon>Actibacterium</taxon>
    </lineage>
</organism>
<dbReference type="AlphaFoldDB" id="A0A037ZL09"/>
<dbReference type="Proteomes" id="UP000026249">
    <property type="component" value="Unassembled WGS sequence"/>
</dbReference>